<feature type="domain" description="Nudix hydrolase" evidence="4">
    <location>
        <begin position="35"/>
        <end position="156"/>
    </location>
</feature>
<dbReference type="PANTHER" id="PTHR43736">
    <property type="entry name" value="ADP-RIBOSE PYROPHOSPHATASE"/>
    <property type="match status" value="1"/>
</dbReference>
<evidence type="ECO:0000313" key="5">
    <source>
        <dbReference type="EMBL" id="NYJ76129.1"/>
    </source>
</evidence>
<dbReference type="GO" id="GO:0016787">
    <property type="term" value="F:hydrolase activity"/>
    <property type="evidence" value="ECO:0007669"/>
    <property type="project" value="UniProtKB-KW"/>
</dbReference>
<organism evidence="5 6">
    <name type="scientific">Allobranchiibius huperziae</name>
    <dbReference type="NCBI Taxonomy" id="1874116"/>
    <lineage>
        <taxon>Bacteria</taxon>
        <taxon>Bacillati</taxon>
        <taxon>Actinomycetota</taxon>
        <taxon>Actinomycetes</taxon>
        <taxon>Micrococcales</taxon>
        <taxon>Dermacoccaceae</taxon>
        <taxon>Allobranchiibius</taxon>
    </lineage>
</organism>
<comment type="similarity">
    <text evidence="1 3">Belongs to the Nudix hydrolase family.</text>
</comment>
<proteinExistence type="inferred from homology"/>
<evidence type="ECO:0000256" key="1">
    <source>
        <dbReference type="ARBA" id="ARBA00005582"/>
    </source>
</evidence>
<dbReference type="PANTHER" id="PTHR43736:SF1">
    <property type="entry name" value="DIHYDRONEOPTERIN TRIPHOSPHATE DIPHOSPHATASE"/>
    <property type="match status" value="1"/>
</dbReference>
<evidence type="ECO:0000313" key="6">
    <source>
        <dbReference type="Proteomes" id="UP000571817"/>
    </source>
</evidence>
<evidence type="ECO:0000256" key="3">
    <source>
        <dbReference type="RuleBase" id="RU003476"/>
    </source>
</evidence>
<dbReference type="PROSITE" id="PS51462">
    <property type="entry name" value="NUDIX"/>
    <property type="match status" value="1"/>
</dbReference>
<reference evidence="5 6" key="1">
    <citation type="submission" date="2020-07" db="EMBL/GenBank/DDBJ databases">
        <title>Sequencing the genomes of 1000 actinobacteria strains.</title>
        <authorList>
            <person name="Klenk H.-P."/>
        </authorList>
    </citation>
    <scope>NUCLEOTIDE SEQUENCE [LARGE SCALE GENOMIC DNA]</scope>
    <source>
        <strain evidence="5 6">DSM 29531</strain>
    </source>
</reference>
<evidence type="ECO:0000256" key="2">
    <source>
        <dbReference type="ARBA" id="ARBA00022801"/>
    </source>
</evidence>
<keyword evidence="6" id="KW-1185">Reference proteome</keyword>
<dbReference type="RefSeq" id="WP_179483222.1">
    <property type="nucleotide sequence ID" value="NZ_JACCFW010000001.1"/>
</dbReference>
<sequence>MSHAHPGPLRRLALRAYRVLPAGPSHVVTRAVLPSWGFGAVALIEYDGRVLALRQTHRIGLSLPGGHIDRGEHPSEAVVREVWEETGLRITPGDAFATVFDPRTRIADVIYRVRCDREPKVRVASEAVGYEWVDPENWPQGEADESTERILQGALRARTTPQPGGLVADD</sequence>
<dbReference type="InterPro" id="IPR000086">
    <property type="entry name" value="NUDIX_hydrolase_dom"/>
</dbReference>
<protein>
    <submittedName>
        <fullName evidence="5">8-oxo-dGTP pyrophosphatase MutT (NUDIX family)</fullName>
    </submittedName>
</protein>
<dbReference type="PRINTS" id="PR00502">
    <property type="entry name" value="NUDIXFAMILY"/>
</dbReference>
<evidence type="ECO:0000259" key="4">
    <source>
        <dbReference type="PROSITE" id="PS51462"/>
    </source>
</evidence>
<dbReference type="InterPro" id="IPR015797">
    <property type="entry name" value="NUDIX_hydrolase-like_dom_sf"/>
</dbReference>
<gene>
    <name evidence="5" type="ORF">HNR15_003092</name>
</gene>
<comment type="caution">
    <text evidence="5">The sequence shown here is derived from an EMBL/GenBank/DDBJ whole genome shotgun (WGS) entry which is preliminary data.</text>
</comment>
<name>A0A853DJK0_9MICO</name>
<accession>A0A853DJK0</accession>
<keyword evidence="2 3" id="KW-0378">Hydrolase</keyword>
<dbReference type="EMBL" id="JACCFW010000001">
    <property type="protein sequence ID" value="NYJ76129.1"/>
    <property type="molecule type" value="Genomic_DNA"/>
</dbReference>
<dbReference type="Gene3D" id="3.90.79.10">
    <property type="entry name" value="Nucleoside Triphosphate Pyrophosphohydrolase"/>
    <property type="match status" value="1"/>
</dbReference>
<dbReference type="Pfam" id="PF00293">
    <property type="entry name" value="NUDIX"/>
    <property type="match status" value="1"/>
</dbReference>
<dbReference type="InterPro" id="IPR020084">
    <property type="entry name" value="NUDIX_hydrolase_CS"/>
</dbReference>
<dbReference type="AlphaFoldDB" id="A0A853DJK0"/>
<dbReference type="PROSITE" id="PS00893">
    <property type="entry name" value="NUDIX_BOX"/>
    <property type="match status" value="1"/>
</dbReference>
<dbReference type="Proteomes" id="UP000571817">
    <property type="component" value="Unassembled WGS sequence"/>
</dbReference>
<dbReference type="InterPro" id="IPR020476">
    <property type="entry name" value="Nudix_hydrolase"/>
</dbReference>
<dbReference type="SUPFAM" id="SSF55811">
    <property type="entry name" value="Nudix"/>
    <property type="match status" value="1"/>
</dbReference>